<accession>A0A8J8BFZ0</accession>
<feature type="transmembrane region" description="Helical" evidence="6">
    <location>
        <begin position="33"/>
        <end position="52"/>
    </location>
</feature>
<dbReference type="Proteomes" id="UP000677913">
    <property type="component" value="Unassembled WGS sequence"/>
</dbReference>
<evidence type="ECO:0000256" key="3">
    <source>
        <dbReference type="ARBA" id="ARBA00022692"/>
    </source>
</evidence>
<reference evidence="8" key="1">
    <citation type="submission" date="2021-04" db="EMBL/GenBank/DDBJ databases">
        <title>Genome based classification of Actinospica acidithermotolerans sp. nov., an actinobacterium isolated from an Indonesian hot spring.</title>
        <authorList>
            <person name="Kusuma A.B."/>
            <person name="Putra K.E."/>
            <person name="Nafisah S."/>
            <person name="Loh J."/>
            <person name="Nouioui I."/>
            <person name="Goodfellow M."/>
        </authorList>
    </citation>
    <scope>NUCLEOTIDE SEQUENCE</scope>
    <source>
        <strain evidence="8">DSM 45618</strain>
    </source>
</reference>
<dbReference type="AlphaFoldDB" id="A0A8J8BFZ0"/>
<dbReference type="Pfam" id="PF00892">
    <property type="entry name" value="EamA"/>
    <property type="match status" value="2"/>
</dbReference>
<feature type="transmembrane region" description="Helical" evidence="6">
    <location>
        <begin position="122"/>
        <end position="141"/>
    </location>
</feature>
<feature type="domain" description="EamA" evidence="7">
    <location>
        <begin position="152"/>
        <end position="280"/>
    </location>
</feature>
<feature type="transmembrane region" description="Helical" evidence="6">
    <location>
        <begin position="263"/>
        <end position="281"/>
    </location>
</feature>
<comment type="similarity">
    <text evidence="2">Belongs to the EamA transporter family.</text>
</comment>
<feature type="domain" description="EamA" evidence="7">
    <location>
        <begin position="5"/>
        <end position="137"/>
    </location>
</feature>
<proteinExistence type="inferred from homology"/>
<keyword evidence="3 6" id="KW-0812">Transmembrane</keyword>
<evidence type="ECO:0000256" key="1">
    <source>
        <dbReference type="ARBA" id="ARBA00004141"/>
    </source>
</evidence>
<dbReference type="GO" id="GO:0016020">
    <property type="term" value="C:membrane"/>
    <property type="evidence" value="ECO:0007669"/>
    <property type="project" value="UniProtKB-SubCell"/>
</dbReference>
<evidence type="ECO:0000313" key="9">
    <source>
        <dbReference type="Proteomes" id="UP000677913"/>
    </source>
</evidence>
<evidence type="ECO:0000313" key="8">
    <source>
        <dbReference type="EMBL" id="MBS2965199.1"/>
    </source>
</evidence>
<evidence type="ECO:0000256" key="2">
    <source>
        <dbReference type="ARBA" id="ARBA00007362"/>
    </source>
</evidence>
<protein>
    <submittedName>
        <fullName evidence="8">DMT family transporter</fullName>
    </submittedName>
</protein>
<feature type="transmembrane region" description="Helical" evidence="6">
    <location>
        <begin position="173"/>
        <end position="195"/>
    </location>
</feature>
<feature type="transmembrane region" description="Helical" evidence="6">
    <location>
        <begin position="7"/>
        <end position="27"/>
    </location>
</feature>
<feature type="transmembrane region" description="Helical" evidence="6">
    <location>
        <begin position="64"/>
        <end position="82"/>
    </location>
</feature>
<dbReference type="InterPro" id="IPR000620">
    <property type="entry name" value="EamA_dom"/>
</dbReference>
<evidence type="ECO:0000256" key="4">
    <source>
        <dbReference type="ARBA" id="ARBA00022989"/>
    </source>
</evidence>
<evidence type="ECO:0000256" key="6">
    <source>
        <dbReference type="SAM" id="Phobius"/>
    </source>
</evidence>
<organism evidence="8 9">
    <name type="scientific">Actinocrinis puniceicyclus</name>
    <dbReference type="NCBI Taxonomy" id="977794"/>
    <lineage>
        <taxon>Bacteria</taxon>
        <taxon>Bacillati</taxon>
        <taxon>Actinomycetota</taxon>
        <taxon>Actinomycetes</taxon>
        <taxon>Catenulisporales</taxon>
        <taxon>Actinospicaceae</taxon>
        <taxon>Actinocrinis</taxon>
    </lineage>
</organism>
<comment type="caution">
    <text evidence="8">The sequence shown here is derived from an EMBL/GenBank/DDBJ whole genome shotgun (WGS) entry which is preliminary data.</text>
</comment>
<dbReference type="RefSeq" id="WP_211469557.1">
    <property type="nucleotide sequence ID" value="NZ_JAGSXH010000073.1"/>
</dbReference>
<sequence length="304" mass="32087">MSRRGWLLFALMSVIWGIPYLFIKIALEGVSAPFLVLSRTAIGAAILLPIALRRGMVRPALRAWRPLLAFAVLEIGGPWLLLNDAEQHISSSLAGLLIAAVPLVGTLVTWRLGDHSALDPRRLLGLLIGMCGVAAVVGLDVGSASPLRMGEVLLVAVGYAVAPIIADRRLKEVPTLAVISLSLTGVALAYVPAAIVTSPHAWPHANVIGAILTLGLVCTAAAFLLFFRLIAEAGPVRSMVITFINPAVAVLLGMAVLDERFTAGVAVGFPLVLLGSWLSTLKSTPRERADDRVPALEEEVAGSR</sequence>
<dbReference type="PANTHER" id="PTHR32322:SF9">
    <property type="entry name" value="AMINO-ACID METABOLITE EFFLUX PUMP-RELATED"/>
    <property type="match status" value="1"/>
</dbReference>
<dbReference type="InterPro" id="IPR037185">
    <property type="entry name" value="EmrE-like"/>
</dbReference>
<evidence type="ECO:0000259" key="7">
    <source>
        <dbReference type="Pfam" id="PF00892"/>
    </source>
</evidence>
<feature type="transmembrane region" description="Helical" evidence="6">
    <location>
        <begin position="147"/>
        <end position="166"/>
    </location>
</feature>
<evidence type="ECO:0000256" key="5">
    <source>
        <dbReference type="ARBA" id="ARBA00023136"/>
    </source>
</evidence>
<name>A0A8J8BFZ0_9ACTN</name>
<dbReference type="PANTHER" id="PTHR32322">
    <property type="entry name" value="INNER MEMBRANE TRANSPORTER"/>
    <property type="match status" value="1"/>
</dbReference>
<dbReference type="EMBL" id="JAGSXH010000073">
    <property type="protein sequence ID" value="MBS2965199.1"/>
    <property type="molecule type" value="Genomic_DNA"/>
</dbReference>
<keyword evidence="4 6" id="KW-1133">Transmembrane helix</keyword>
<dbReference type="SUPFAM" id="SSF103481">
    <property type="entry name" value="Multidrug resistance efflux transporter EmrE"/>
    <property type="match status" value="2"/>
</dbReference>
<gene>
    <name evidence="8" type="ORF">KGA66_19270</name>
</gene>
<keyword evidence="5 6" id="KW-0472">Membrane</keyword>
<feature type="transmembrane region" description="Helical" evidence="6">
    <location>
        <begin position="207"/>
        <end position="227"/>
    </location>
</feature>
<comment type="subcellular location">
    <subcellularLocation>
        <location evidence="1">Membrane</location>
        <topology evidence="1">Multi-pass membrane protein</topology>
    </subcellularLocation>
</comment>
<feature type="transmembrane region" description="Helical" evidence="6">
    <location>
        <begin position="88"/>
        <end position="110"/>
    </location>
</feature>
<dbReference type="InterPro" id="IPR050638">
    <property type="entry name" value="AA-Vitamin_Transporters"/>
</dbReference>
<keyword evidence="9" id="KW-1185">Reference proteome</keyword>
<feature type="transmembrane region" description="Helical" evidence="6">
    <location>
        <begin position="239"/>
        <end position="257"/>
    </location>
</feature>